<evidence type="ECO:0000256" key="13">
    <source>
        <dbReference type="PIRNR" id="PIRNR002811"/>
    </source>
</evidence>
<comment type="domain">
    <text evidence="12">Contains an N-terminal zinc-binding domain, a central core domain that contains the primase activity, and a C-terminal DnaB-binding domain.</text>
</comment>
<evidence type="ECO:0000256" key="6">
    <source>
        <dbReference type="ARBA" id="ARBA00022723"/>
    </source>
</evidence>
<dbReference type="InterPro" id="IPR030846">
    <property type="entry name" value="DnaG_bac"/>
</dbReference>
<evidence type="ECO:0000256" key="1">
    <source>
        <dbReference type="ARBA" id="ARBA00022478"/>
    </source>
</evidence>
<reference evidence="17 18" key="1">
    <citation type="submission" date="2020-07" db="EMBL/GenBank/DDBJ databases">
        <title>Complete genome sequence for Sandaracinobacter sp. M6.</title>
        <authorList>
            <person name="Tang Y."/>
            <person name="Liu Q."/>
            <person name="Guo Z."/>
            <person name="Lei P."/>
            <person name="Huang B."/>
        </authorList>
    </citation>
    <scope>NUCLEOTIDE SEQUENCE [LARGE SCALE GENOMIC DNA]</scope>
    <source>
        <strain evidence="17 18">M6</strain>
    </source>
</reference>
<dbReference type="PIRSF" id="PIRSF002811">
    <property type="entry name" value="DnaG"/>
    <property type="match status" value="1"/>
</dbReference>
<evidence type="ECO:0000259" key="16">
    <source>
        <dbReference type="PROSITE" id="PS50880"/>
    </source>
</evidence>
<dbReference type="PANTHER" id="PTHR30313">
    <property type="entry name" value="DNA PRIMASE"/>
    <property type="match status" value="1"/>
</dbReference>
<evidence type="ECO:0000256" key="12">
    <source>
        <dbReference type="HAMAP-Rule" id="MF_00974"/>
    </source>
</evidence>
<dbReference type="EMBL" id="CP059851">
    <property type="protein sequence ID" value="QMW21539.1"/>
    <property type="molecule type" value="Genomic_DNA"/>
</dbReference>
<keyword evidence="18" id="KW-1185">Reference proteome</keyword>
<keyword evidence="4 12" id="KW-0548">Nucleotidyltransferase</keyword>
<keyword evidence="1 12" id="KW-0240">DNA-directed RNA polymerase</keyword>
<dbReference type="Gene3D" id="3.90.980.10">
    <property type="entry name" value="DNA primase, catalytic core, N-terminal domain"/>
    <property type="match status" value="1"/>
</dbReference>
<dbReference type="CDD" id="cd03364">
    <property type="entry name" value="TOPRIM_DnaG_primases"/>
    <property type="match status" value="1"/>
</dbReference>
<evidence type="ECO:0000256" key="4">
    <source>
        <dbReference type="ARBA" id="ARBA00022695"/>
    </source>
</evidence>
<dbReference type="KEGG" id="sand:H3309_08880"/>
<keyword evidence="11 12" id="KW-0804">Transcription</keyword>
<gene>
    <name evidence="12" type="primary">dnaG</name>
    <name evidence="17" type="ORF">H3309_08880</name>
</gene>
<dbReference type="InterPro" id="IPR006171">
    <property type="entry name" value="TOPRIM_dom"/>
</dbReference>
<comment type="subunit">
    <text evidence="12">Monomer. Interacts with DnaB.</text>
</comment>
<dbReference type="FunFam" id="3.90.580.10:FF:000001">
    <property type="entry name" value="DNA primase"/>
    <property type="match status" value="1"/>
</dbReference>
<feature type="zinc finger region" description="CHC2-type" evidence="12 14">
    <location>
        <begin position="38"/>
        <end position="62"/>
    </location>
</feature>
<dbReference type="InterPro" id="IPR006295">
    <property type="entry name" value="DNA_primase_DnaG"/>
</dbReference>
<evidence type="ECO:0000256" key="3">
    <source>
        <dbReference type="ARBA" id="ARBA00022679"/>
    </source>
</evidence>
<dbReference type="AlphaFoldDB" id="A0A7G5IDU7"/>
<dbReference type="GO" id="GO:0006269">
    <property type="term" value="P:DNA replication, synthesis of primer"/>
    <property type="evidence" value="ECO:0007669"/>
    <property type="project" value="UniProtKB-UniRule"/>
</dbReference>
<keyword evidence="8 12" id="KW-0862">Zinc</keyword>
<evidence type="ECO:0000313" key="18">
    <source>
        <dbReference type="Proteomes" id="UP000515292"/>
    </source>
</evidence>
<dbReference type="NCBIfam" id="TIGR01391">
    <property type="entry name" value="dnaG"/>
    <property type="match status" value="1"/>
</dbReference>
<keyword evidence="3 12" id="KW-0808">Transferase</keyword>
<comment type="function">
    <text evidence="12 13">RNA polymerase that catalyzes the synthesis of short RNA molecules used as primers for DNA polymerase during DNA replication.</text>
</comment>
<comment type="cofactor">
    <cofactor evidence="12 13 14">
        <name>Zn(2+)</name>
        <dbReference type="ChEBI" id="CHEBI:29105"/>
    </cofactor>
    <text evidence="12 13 14">Binds 1 zinc ion per monomer.</text>
</comment>
<dbReference type="GO" id="GO:0005737">
    <property type="term" value="C:cytoplasm"/>
    <property type="evidence" value="ECO:0007669"/>
    <property type="project" value="TreeGrafter"/>
</dbReference>
<dbReference type="GO" id="GO:0000428">
    <property type="term" value="C:DNA-directed RNA polymerase complex"/>
    <property type="evidence" value="ECO:0007669"/>
    <property type="project" value="UniProtKB-KW"/>
</dbReference>
<accession>A0A7G5IDU7</accession>
<dbReference type="PANTHER" id="PTHR30313:SF2">
    <property type="entry name" value="DNA PRIMASE"/>
    <property type="match status" value="1"/>
</dbReference>
<dbReference type="GO" id="GO:0008270">
    <property type="term" value="F:zinc ion binding"/>
    <property type="evidence" value="ECO:0007669"/>
    <property type="project" value="UniProtKB-UniRule"/>
</dbReference>
<dbReference type="RefSeq" id="WP_182294388.1">
    <property type="nucleotide sequence ID" value="NZ_CP059851.1"/>
</dbReference>
<evidence type="ECO:0000256" key="15">
    <source>
        <dbReference type="SAM" id="MobiDB-lite"/>
    </source>
</evidence>
<sequence>MSLPPAFLDDLRSRTGLAALIGRKVKLSKAGREHKGCCPFHNEKTPSFYVNEDKGFYHCFGCGAHGDAIGFTMAEEGLTFIEAVRKLAAEAGLTLPERDSNPAEDDRRKTALDAAHAAAAWFQQQLAGLKGADARAYLEKRGVGLSEAIAFGLGFAPDSRSALRTALKGLGNDALLEAGLLIAPEDPGAAPYDRFSGRLIFPIRDSRGRPVGFGGRALASDQQPKYLNSPDGPLFDKGRLLYNLDRAGPSARKCGRLLVVEGYMDVIGLASVGITEVVAPLGTALTEAQLTLAWRLVDEPFLAFDGDAAGQRAALRAATRALPLLQPGKSLRFLTLPPGQDPDDLARQGGAAAIETLLSGAQPLHERLFAAEFAATPTDTPERRAALRARLRAHADAIAHPDVRRGYQEQWRDALDRHFAPRPRPAWQPRKGPWKPPAPPLRAATRAASTSSSERAEAMLLASLAARPDAAALHAEALSALPLSGAPLIAIREALLRGSAPDLTALASVRPLIDPGLPLQDFDARLASALASLAELHHIGAEMQDLRARYAQDDEHVFQVQARLAREHARIKARLLAEATGE</sequence>
<dbReference type="FunFam" id="3.40.1360.10:FF:000002">
    <property type="entry name" value="DNA primase"/>
    <property type="match status" value="1"/>
</dbReference>
<dbReference type="Proteomes" id="UP000515292">
    <property type="component" value="Chromosome"/>
</dbReference>
<protein>
    <recommendedName>
        <fullName evidence="12 13">DNA primase</fullName>
        <ecNumber evidence="12">2.7.7.101</ecNumber>
    </recommendedName>
</protein>
<dbReference type="InterPro" id="IPR002694">
    <property type="entry name" value="Znf_CHC2"/>
</dbReference>
<dbReference type="SUPFAM" id="SSF57783">
    <property type="entry name" value="Zinc beta-ribbon"/>
    <property type="match status" value="1"/>
</dbReference>
<dbReference type="HAMAP" id="MF_00974">
    <property type="entry name" value="DNA_primase_DnaG"/>
    <property type="match status" value="1"/>
</dbReference>
<dbReference type="GO" id="GO:0003899">
    <property type="term" value="F:DNA-directed RNA polymerase activity"/>
    <property type="evidence" value="ECO:0007669"/>
    <property type="project" value="UniProtKB-UniRule"/>
</dbReference>
<evidence type="ECO:0000256" key="11">
    <source>
        <dbReference type="ARBA" id="ARBA00023163"/>
    </source>
</evidence>
<comment type="similarity">
    <text evidence="12 13">Belongs to the DnaG primase family.</text>
</comment>
<dbReference type="EC" id="2.7.7.101" evidence="12"/>
<keyword evidence="5 12" id="KW-0235">DNA replication</keyword>
<evidence type="ECO:0000256" key="2">
    <source>
        <dbReference type="ARBA" id="ARBA00022515"/>
    </source>
</evidence>
<evidence type="ECO:0000256" key="5">
    <source>
        <dbReference type="ARBA" id="ARBA00022705"/>
    </source>
</evidence>
<keyword evidence="2 12" id="KW-0639">Primosome</keyword>
<evidence type="ECO:0000256" key="10">
    <source>
        <dbReference type="ARBA" id="ARBA00023125"/>
    </source>
</evidence>
<name>A0A7G5IDU7_9SPHN</name>
<dbReference type="InterPro" id="IPR013264">
    <property type="entry name" value="DNAG_N"/>
</dbReference>
<dbReference type="PROSITE" id="PS50880">
    <property type="entry name" value="TOPRIM"/>
    <property type="match status" value="1"/>
</dbReference>
<dbReference type="Gene3D" id="3.40.1360.10">
    <property type="match status" value="1"/>
</dbReference>
<dbReference type="InterPro" id="IPR037068">
    <property type="entry name" value="DNA_primase_core_N_sf"/>
</dbReference>
<keyword evidence="10 12" id="KW-0238">DNA-binding</keyword>
<dbReference type="InterPro" id="IPR050219">
    <property type="entry name" value="DnaG_primase"/>
</dbReference>
<dbReference type="Pfam" id="PF08275">
    <property type="entry name" value="DNAG_N"/>
    <property type="match status" value="1"/>
</dbReference>
<comment type="catalytic activity">
    <reaction evidence="12">
        <text>ssDNA + n NTP = ssDNA/pppN(pN)n-1 hybrid + (n-1) diphosphate.</text>
        <dbReference type="EC" id="2.7.7.101"/>
    </reaction>
</comment>
<dbReference type="Pfam" id="PF01807">
    <property type="entry name" value="Zn_ribbon_DnaG"/>
    <property type="match status" value="1"/>
</dbReference>
<dbReference type="InterPro" id="IPR036977">
    <property type="entry name" value="DNA_primase_Znf_CHC2"/>
</dbReference>
<dbReference type="SMART" id="SM00400">
    <property type="entry name" value="ZnF_CHCC"/>
    <property type="match status" value="1"/>
</dbReference>
<evidence type="ECO:0000256" key="9">
    <source>
        <dbReference type="ARBA" id="ARBA00022842"/>
    </source>
</evidence>
<evidence type="ECO:0000256" key="8">
    <source>
        <dbReference type="ARBA" id="ARBA00022833"/>
    </source>
</evidence>
<keyword evidence="7 12" id="KW-0863">Zinc-finger</keyword>
<keyword evidence="9" id="KW-0460">Magnesium</keyword>
<keyword evidence="6 12" id="KW-0479">Metal-binding</keyword>
<dbReference type="Gene3D" id="3.90.580.10">
    <property type="entry name" value="Zinc finger, CHC2-type domain"/>
    <property type="match status" value="1"/>
</dbReference>
<organism evidence="17 18">
    <name type="scientific">Sandaracinobacteroides saxicola</name>
    <dbReference type="NCBI Taxonomy" id="2759707"/>
    <lineage>
        <taxon>Bacteria</taxon>
        <taxon>Pseudomonadati</taxon>
        <taxon>Pseudomonadota</taxon>
        <taxon>Alphaproteobacteria</taxon>
        <taxon>Sphingomonadales</taxon>
        <taxon>Sphingosinicellaceae</taxon>
        <taxon>Sandaracinobacteroides</taxon>
    </lineage>
</organism>
<dbReference type="GO" id="GO:0003677">
    <property type="term" value="F:DNA binding"/>
    <property type="evidence" value="ECO:0007669"/>
    <property type="project" value="UniProtKB-KW"/>
</dbReference>
<evidence type="ECO:0000256" key="14">
    <source>
        <dbReference type="PIRSR" id="PIRSR002811-1"/>
    </source>
</evidence>
<dbReference type="GO" id="GO:1990077">
    <property type="term" value="C:primosome complex"/>
    <property type="evidence" value="ECO:0007669"/>
    <property type="project" value="UniProtKB-KW"/>
</dbReference>
<dbReference type="SMART" id="SM00493">
    <property type="entry name" value="TOPRIM"/>
    <property type="match status" value="1"/>
</dbReference>
<proteinExistence type="inferred from homology"/>
<dbReference type="InterPro" id="IPR034151">
    <property type="entry name" value="TOPRIM_DnaG_bac"/>
</dbReference>
<dbReference type="SUPFAM" id="SSF56731">
    <property type="entry name" value="DNA primase core"/>
    <property type="match status" value="1"/>
</dbReference>
<evidence type="ECO:0000256" key="7">
    <source>
        <dbReference type="ARBA" id="ARBA00022771"/>
    </source>
</evidence>
<feature type="region of interest" description="Disordered" evidence="15">
    <location>
        <begin position="420"/>
        <end position="449"/>
    </location>
</feature>
<feature type="domain" description="Toprim" evidence="16">
    <location>
        <begin position="255"/>
        <end position="337"/>
    </location>
</feature>
<dbReference type="Pfam" id="PF13662">
    <property type="entry name" value="Toprim_4"/>
    <property type="match status" value="1"/>
</dbReference>
<evidence type="ECO:0000313" key="17">
    <source>
        <dbReference type="EMBL" id="QMW21539.1"/>
    </source>
</evidence>